<dbReference type="Proteomes" id="UP000187735">
    <property type="component" value="Chromosome"/>
</dbReference>
<name>A0A1P8WDB0_9PLAN</name>
<dbReference type="STRING" id="1891926.Fuma_01622"/>
<proteinExistence type="predicted"/>
<feature type="transmembrane region" description="Helical" evidence="2">
    <location>
        <begin position="71"/>
        <end position="92"/>
    </location>
</feature>
<gene>
    <name evidence="3" type="ORF">Fuma_01622</name>
</gene>
<keyword evidence="2" id="KW-1133">Transmembrane helix</keyword>
<accession>A0A1P8WDB0</accession>
<feature type="transmembrane region" description="Helical" evidence="2">
    <location>
        <begin position="112"/>
        <end position="131"/>
    </location>
</feature>
<evidence type="ECO:0000256" key="1">
    <source>
        <dbReference type="SAM" id="MobiDB-lite"/>
    </source>
</evidence>
<feature type="transmembrane region" description="Helical" evidence="2">
    <location>
        <begin position="143"/>
        <end position="163"/>
    </location>
</feature>
<dbReference type="RefSeq" id="WP_077023687.1">
    <property type="nucleotide sequence ID" value="NZ_CP017641.1"/>
</dbReference>
<reference evidence="3 4" key="1">
    <citation type="journal article" date="2016" name="Front. Microbiol.">
        <title>Fuerstia marisgermanicae gen. nov., sp. nov., an Unusual Member of the Phylum Planctomycetes from the German Wadden Sea.</title>
        <authorList>
            <person name="Kohn T."/>
            <person name="Heuer A."/>
            <person name="Jogler M."/>
            <person name="Vollmers J."/>
            <person name="Boedeker C."/>
            <person name="Bunk B."/>
            <person name="Rast P."/>
            <person name="Borchert D."/>
            <person name="Glockner I."/>
            <person name="Freese H.M."/>
            <person name="Klenk H.P."/>
            <person name="Overmann J."/>
            <person name="Kaster A.K."/>
            <person name="Rohde M."/>
            <person name="Wiegand S."/>
            <person name="Jogler C."/>
        </authorList>
    </citation>
    <scope>NUCLEOTIDE SEQUENCE [LARGE SCALE GENOMIC DNA]</scope>
    <source>
        <strain evidence="3 4">NH11</strain>
    </source>
</reference>
<evidence type="ECO:0000256" key="2">
    <source>
        <dbReference type="SAM" id="Phobius"/>
    </source>
</evidence>
<protein>
    <submittedName>
        <fullName evidence="3">Uncharacterized protein</fullName>
    </submittedName>
</protein>
<dbReference type="EMBL" id="CP017641">
    <property type="protein sequence ID" value="APZ92021.1"/>
    <property type="molecule type" value="Genomic_DNA"/>
</dbReference>
<feature type="transmembrane region" description="Helical" evidence="2">
    <location>
        <begin position="36"/>
        <end position="59"/>
    </location>
</feature>
<dbReference type="OrthoDB" id="244781at2"/>
<feature type="region of interest" description="Disordered" evidence="1">
    <location>
        <begin position="435"/>
        <end position="457"/>
    </location>
</feature>
<feature type="transmembrane region" description="Helical" evidence="2">
    <location>
        <begin position="175"/>
        <end position="199"/>
    </location>
</feature>
<sequence length="457" mass="50704">MNAPEPAEELRVEPTTVAAVSPLTVVQFLCGRHDAILKLAACPMLLPVSGVLVLSAAFAREYDGEDLLRDPWHLLIPHAASLLTSLLLYCLVRLPAVRSKAMLAVFVREYPVFLGLFWMTAPLAWIYAVPVERWLSPGDAMRVNLMMLGVVSIWRVALITRVISVVYKAESIGPVLITVLLFGDAVMLLAISYVPVPILHFMGGVRLTDTESVLQSTTLLLQLVGFPGLVILFGMYLFLLPPVPVMTGPVVLPTARLSRGVWVVSVVAVVGWFAVLPFTQPPQQLRRQVESDLRADQIEQAIQLMSAHTPTDFPPHWSPPPHIALPKPHPPITDVMAVIAARKIDVAPWVREVFLEKFRRELAAVFDYYFSPDHSKALPYLEVIAELPLHDWYEGNDGHYEGVATDIRQMAANKDEPPTEEIRILLEQILQSLPDANDESADDAPNDNGNSEPVREQ</sequence>
<feature type="transmembrane region" description="Helical" evidence="2">
    <location>
        <begin position="260"/>
        <end position="278"/>
    </location>
</feature>
<keyword evidence="4" id="KW-1185">Reference proteome</keyword>
<dbReference type="KEGG" id="fmr:Fuma_01622"/>
<organism evidence="3 4">
    <name type="scientific">Fuerstiella marisgermanici</name>
    <dbReference type="NCBI Taxonomy" id="1891926"/>
    <lineage>
        <taxon>Bacteria</taxon>
        <taxon>Pseudomonadati</taxon>
        <taxon>Planctomycetota</taxon>
        <taxon>Planctomycetia</taxon>
        <taxon>Planctomycetales</taxon>
        <taxon>Planctomycetaceae</taxon>
        <taxon>Fuerstiella</taxon>
    </lineage>
</organism>
<keyword evidence="2" id="KW-0812">Transmembrane</keyword>
<dbReference type="AlphaFoldDB" id="A0A1P8WDB0"/>
<feature type="compositionally biased region" description="Acidic residues" evidence="1">
    <location>
        <begin position="436"/>
        <end position="445"/>
    </location>
</feature>
<keyword evidence="2" id="KW-0472">Membrane</keyword>
<evidence type="ECO:0000313" key="4">
    <source>
        <dbReference type="Proteomes" id="UP000187735"/>
    </source>
</evidence>
<feature type="transmembrane region" description="Helical" evidence="2">
    <location>
        <begin position="219"/>
        <end position="239"/>
    </location>
</feature>
<evidence type="ECO:0000313" key="3">
    <source>
        <dbReference type="EMBL" id="APZ92021.1"/>
    </source>
</evidence>